<accession>A0ABP9X342</accession>
<proteinExistence type="predicted"/>
<sequence>MDRIWRITACLLLFGWLLAQPSMAMAQANEVSVSEYTQLLREAFTAAQRSDEIGLREVSDKIVALKQLRTDDNQAIVVNHQWLKDSLASNSPNVAIIRDRLAAMLEALTAGRETGPQDLETLKVILNNPPFDTLNPERNRSSPDFDFGFLSWLFSDGLTGCFTIIAIVFVVGLIGYIASTVRRNSVSVARRKTPAEEQKLTSVQAIERADKVAAEEGDFRDAVRYLYLSTLLWLEERGLLRYDRTLTNREVLAAVPTNSPLHQRLAPVVQTFDRVWYGIADVDQGTFDQYRQQVTTLREVR</sequence>
<name>A0ABP9X342_9CHLR</name>
<reference evidence="4 5" key="1">
    <citation type="submission" date="2024-02" db="EMBL/GenBank/DDBJ databases">
        <title>Herpetosiphon gulosus NBRC 112829.</title>
        <authorList>
            <person name="Ichikawa N."/>
            <person name="Katano-Makiyama Y."/>
            <person name="Hidaka K."/>
        </authorList>
    </citation>
    <scope>NUCLEOTIDE SEQUENCE [LARGE SCALE GENOMIC DNA]</scope>
    <source>
        <strain evidence="4 5">NBRC 112829</strain>
    </source>
</reference>
<evidence type="ECO:0000256" key="2">
    <source>
        <dbReference type="SAM" id="SignalP"/>
    </source>
</evidence>
<keyword evidence="2" id="KW-0732">Signal</keyword>
<gene>
    <name evidence="4" type="ORF">Hgul01_03558</name>
</gene>
<dbReference type="Pfam" id="PF13559">
    <property type="entry name" value="DUF4129"/>
    <property type="match status" value="1"/>
</dbReference>
<evidence type="ECO:0000259" key="3">
    <source>
        <dbReference type="Pfam" id="PF13559"/>
    </source>
</evidence>
<protein>
    <recommendedName>
        <fullName evidence="3">Protein-glutamine gamma-glutamyltransferase-like C-terminal domain-containing protein</fullName>
    </recommendedName>
</protein>
<feature type="signal peptide" evidence="2">
    <location>
        <begin position="1"/>
        <end position="26"/>
    </location>
</feature>
<feature type="transmembrane region" description="Helical" evidence="1">
    <location>
        <begin position="157"/>
        <end position="181"/>
    </location>
</feature>
<evidence type="ECO:0000256" key="1">
    <source>
        <dbReference type="SAM" id="Phobius"/>
    </source>
</evidence>
<keyword evidence="5" id="KW-1185">Reference proteome</keyword>
<dbReference type="RefSeq" id="WP_345723341.1">
    <property type="nucleotide sequence ID" value="NZ_BAABRU010000013.1"/>
</dbReference>
<dbReference type="InterPro" id="IPR025403">
    <property type="entry name" value="TgpA-like_C"/>
</dbReference>
<keyword evidence="1" id="KW-0472">Membrane</keyword>
<feature type="chain" id="PRO_5047359530" description="Protein-glutamine gamma-glutamyltransferase-like C-terminal domain-containing protein" evidence="2">
    <location>
        <begin position="27"/>
        <end position="301"/>
    </location>
</feature>
<evidence type="ECO:0000313" key="5">
    <source>
        <dbReference type="Proteomes" id="UP001428290"/>
    </source>
</evidence>
<keyword evidence="1" id="KW-1133">Transmembrane helix</keyword>
<dbReference type="EMBL" id="BAABRU010000013">
    <property type="protein sequence ID" value="GAA5529744.1"/>
    <property type="molecule type" value="Genomic_DNA"/>
</dbReference>
<evidence type="ECO:0000313" key="4">
    <source>
        <dbReference type="EMBL" id="GAA5529744.1"/>
    </source>
</evidence>
<comment type="caution">
    <text evidence="4">The sequence shown here is derived from an EMBL/GenBank/DDBJ whole genome shotgun (WGS) entry which is preliminary data.</text>
</comment>
<keyword evidence="1" id="KW-0812">Transmembrane</keyword>
<organism evidence="4 5">
    <name type="scientific">Herpetosiphon gulosus</name>
    <dbReference type="NCBI Taxonomy" id="1973496"/>
    <lineage>
        <taxon>Bacteria</taxon>
        <taxon>Bacillati</taxon>
        <taxon>Chloroflexota</taxon>
        <taxon>Chloroflexia</taxon>
        <taxon>Herpetosiphonales</taxon>
        <taxon>Herpetosiphonaceae</taxon>
        <taxon>Herpetosiphon</taxon>
    </lineage>
</organism>
<feature type="domain" description="Protein-glutamine gamma-glutamyltransferase-like C-terminal" evidence="3">
    <location>
        <begin position="226"/>
        <end position="293"/>
    </location>
</feature>
<dbReference type="Proteomes" id="UP001428290">
    <property type="component" value="Unassembled WGS sequence"/>
</dbReference>